<dbReference type="Pfam" id="PF07687">
    <property type="entry name" value="M20_dimer"/>
    <property type="match status" value="1"/>
</dbReference>
<evidence type="ECO:0000256" key="4">
    <source>
        <dbReference type="ARBA" id="ARBA00022801"/>
    </source>
</evidence>
<accession>A0A8J3CLM7</accession>
<dbReference type="InterPro" id="IPR036264">
    <property type="entry name" value="Bact_exopeptidase_dim_dom"/>
</dbReference>
<feature type="domain" description="Peptidase M20 dimerisation" evidence="7">
    <location>
        <begin position="219"/>
        <end position="367"/>
    </location>
</feature>
<evidence type="ECO:0000256" key="2">
    <source>
        <dbReference type="ARBA" id="ARBA00022670"/>
    </source>
</evidence>
<proteinExistence type="inferred from homology"/>
<keyword evidence="3" id="KW-0479">Metal-binding</keyword>
<dbReference type="SUPFAM" id="SSF55031">
    <property type="entry name" value="Bacterial exopeptidase dimerisation domain"/>
    <property type="match status" value="1"/>
</dbReference>
<keyword evidence="4" id="KW-0378">Hydrolase</keyword>
<dbReference type="InterPro" id="IPR001261">
    <property type="entry name" value="ArgE/DapE_CS"/>
</dbReference>
<protein>
    <submittedName>
        <fullName evidence="8">Peptidase M20</fullName>
    </submittedName>
</protein>
<dbReference type="PANTHER" id="PTHR45962">
    <property type="entry name" value="N-FATTY-ACYL-AMINO ACID SYNTHASE/HYDROLASE PM20D1"/>
    <property type="match status" value="1"/>
</dbReference>
<organism evidence="8 9">
    <name type="scientific">Algimonas arctica</name>
    <dbReference type="NCBI Taxonomy" id="1479486"/>
    <lineage>
        <taxon>Bacteria</taxon>
        <taxon>Pseudomonadati</taxon>
        <taxon>Pseudomonadota</taxon>
        <taxon>Alphaproteobacteria</taxon>
        <taxon>Maricaulales</taxon>
        <taxon>Robiginitomaculaceae</taxon>
        <taxon>Algimonas</taxon>
    </lineage>
</organism>
<evidence type="ECO:0000313" key="9">
    <source>
        <dbReference type="Proteomes" id="UP000634004"/>
    </source>
</evidence>
<dbReference type="GO" id="GO:0046872">
    <property type="term" value="F:metal ion binding"/>
    <property type="evidence" value="ECO:0007669"/>
    <property type="project" value="UniProtKB-KW"/>
</dbReference>
<name>A0A8J3CLM7_9PROT</name>
<dbReference type="Gene3D" id="3.40.630.10">
    <property type="entry name" value="Zn peptidases"/>
    <property type="match status" value="1"/>
</dbReference>
<keyword evidence="2" id="KW-0645">Protease</keyword>
<gene>
    <name evidence="8" type="ORF">GCM10009069_04550</name>
</gene>
<dbReference type="Pfam" id="PF01546">
    <property type="entry name" value="Peptidase_M20"/>
    <property type="match status" value="1"/>
</dbReference>
<dbReference type="PROSITE" id="PS51257">
    <property type="entry name" value="PROKAR_LIPOPROTEIN"/>
    <property type="match status" value="1"/>
</dbReference>
<dbReference type="EMBL" id="BMZH01000002">
    <property type="protein sequence ID" value="GHA84530.1"/>
    <property type="molecule type" value="Genomic_DNA"/>
</dbReference>
<feature type="chain" id="PRO_5035292727" evidence="6">
    <location>
        <begin position="26"/>
        <end position="470"/>
    </location>
</feature>
<comment type="similarity">
    <text evidence="1">Belongs to the peptidase M20A family.</text>
</comment>
<evidence type="ECO:0000256" key="6">
    <source>
        <dbReference type="SAM" id="SignalP"/>
    </source>
</evidence>
<dbReference type="Gene3D" id="1.10.150.900">
    <property type="match status" value="1"/>
</dbReference>
<dbReference type="GO" id="GO:0006508">
    <property type="term" value="P:proteolysis"/>
    <property type="evidence" value="ECO:0007669"/>
    <property type="project" value="UniProtKB-KW"/>
</dbReference>
<comment type="caution">
    <text evidence="8">The sequence shown here is derived from an EMBL/GenBank/DDBJ whole genome shotgun (WGS) entry which is preliminary data.</text>
</comment>
<dbReference type="Gene3D" id="3.30.70.360">
    <property type="match status" value="1"/>
</dbReference>
<keyword evidence="5" id="KW-0862">Zinc</keyword>
<keyword evidence="6" id="KW-0732">Signal</keyword>
<dbReference type="GO" id="GO:0008233">
    <property type="term" value="F:peptidase activity"/>
    <property type="evidence" value="ECO:0007669"/>
    <property type="project" value="UniProtKB-KW"/>
</dbReference>
<evidence type="ECO:0000256" key="5">
    <source>
        <dbReference type="ARBA" id="ARBA00022833"/>
    </source>
</evidence>
<dbReference type="RefSeq" id="WP_189495022.1">
    <property type="nucleotide sequence ID" value="NZ_BMZH01000002.1"/>
</dbReference>
<dbReference type="PROSITE" id="PS00758">
    <property type="entry name" value="ARGE_DAPE_CPG2_1"/>
    <property type="match status" value="1"/>
</dbReference>
<dbReference type="InterPro" id="IPR011650">
    <property type="entry name" value="Peptidase_M20_dimer"/>
</dbReference>
<dbReference type="Proteomes" id="UP000634004">
    <property type="component" value="Unassembled WGS sequence"/>
</dbReference>
<evidence type="ECO:0000313" key="8">
    <source>
        <dbReference type="EMBL" id="GHA84530.1"/>
    </source>
</evidence>
<dbReference type="PANTHER" id="PTHR45962:SF1">
    <property type="entry name" value="N-FATTY-ACYL-AMINO ACID SYNTHASE_HYDROLASE PM20D1"/>
    <property type="match status" value="1"/>
</dbReference>
<dbReference type="InterPro" id="IPR047177">
    <property type="entry name" value="Pept_M20A"/>
</dbReference>
<evidence type="ECO:0000256" key="3">
    <source>
        <dbReference type="ARBA" id="ARBA00022723"/>
    </source>
</evidence>
<dbReference type="AlphaFoldDB" id="A0A8J3CLM7"/>
<dbReference type="InterPro" id="IPR002933">
    <property type="entry name" value="Peptidase_M20"/>
</dbReference>
<keyword evidence="9" id="KW-1185">Reference proteome</keyword>
<reference evidence="8" key="2">
    <citation type="submission" date="2020-09" db="EMBL/GenBank/DDBJ databases">
        <authorList>
            <person name="Sun Q."/>
            <person name="Kim S."/>
        </authorList>
    </citation>
    <scope>NUCLEOTIDE SEQUENCE</scope>
    <source>
        <strain evidence="8">KCTC 32513</strain>
    </source>
</reference>
<dbReference type="SUPFAM" id="SSF53187">
    <property type="entry name" value="Zn-dependent exopeptidases"/>
    <property type="match status" value="1"/>
</dbReference>
<dbReference type="NCBIfam" id="NF006596">
    <property type="entry name" value="PRK09133.1"/>
    <property type="match status" value="1"/>
</dbReference>
<feature type="signal peptide" evidence="6">
    <location>
        <begin position="1"/>
        <end position="25"/>
    </location>
</feature>
<evidence type="ECO:0000256" key="1">
    <source>
        <dbReference type="ARBA" id="ARBA00006247"/>
    </source>
</evidence>
<sequence>MTPLKLFTSLAVLSACTFSSRLAQGAETSAEDIKALEIYRTIIEMRTAAGHGNVPKMAAYLASELKAAGFTDDDIQILPSGDTASLIVQYKGDGSSSDHPILFIGHMDVVDANPEDWELDPFTLTEKDGYFFGRGTIDNKYGIMNLTQTFMRLKQEGFIPTRDLILAFSGDEETGMSTTKMLAYNRPELANAEYALNSDAGGGSLAADGTAMTYGIQAAEKTYATFEITARNEGGHSSRPKRNDNAIYDLADALKAIQAYQFPVQYNDITLATFAGLGQVIGGDLGEAMVTFAETPDDTDAAARIAQEPSYVGSTRTTCVATMLSAGHAENALPQSATATVNCRIFPGTTVDSVRDVLKTTVNNDALEFVTLGDPVESPISELRDDVTRALSKAVHARYPGLPLGAYMESGGTDGMHFRSAGIPTLAISANFMNESDMYAHGLNERMPVSSFYGGLDHWMIIMKELAGPE</sequence>
<evidence type="ECO:0000259" key="7">
    <source>
        <dbReference type="Pfam" id="PF07687"/>
    </source>
</evidence>
<reference evidence="8" key="1">
    <citation type="journal article" date="2014" name="Int. J. Syst. Evol. Microbiol.">
        <title>Complete genome sequence of Corynebacterium casei LMG S-19264T (=DSM 44701T), isolated from a smear-ripened cheese.</title>
        <authorList>
            <consortium name="US DOE Joint Genome Institute (JGI-PGF)"/>
            <person name="Walter F."/>
            <person name="Albersmeier A."/>
            <person name="Kalinowski J."/>
            <person name="Ruckert C."/>
        </authorList>
    </citation>
    <scope>NUCLEOTIDE SEQUENCE</scope>
    <source>
        <strain evidence="8">KCTC 32513</strain>
    </source>
</reference>